<dbReference type="Proteomes" id="UP000642938">
    <property type="component" value="Unassembled WGS sequence"/>
</dbReference>
<evidence type="ECO:0000313" key="3">
    <source>
        <dbReference type="Proteomes" id="UP000532273"/>
    </source>
</evidence>
<dbReference type="AlphaFoldDB" id="A0A7W6KEG6"/>
<reference evidence="1" key="4">
    <citation type="submission" date="2024-05" db="EMBL/GenBank/DDBJ databases">
        <authorList>
            <person name="Sun Q."/>
            <person name="Zhou Y."/>
        </authorList>
    </citation>
    <scope>NUCLEOTIDE SEQUENCE</scope>
    <source>
        <strain evidence="1">CGMCC 1.15287</strain>
    </source>
</reference>
<organism evidence="2 3">
    <name type="scientific">Pedobacter zeae</name>
    <dbReference type="NCBI Taxonomy" id="1737356"/>
    <lineage>
        <taxon>Bacteria</taxon>
        <taxon>Pseudomonadati</taxon>
        <taxon>Bacteroidota</taxon>
        <taxon>Sphingobacteriia</taxon>
        <taxon>Sphingobacteriales</taxon>
        <taxon>Sphingobacteriaceae</taxon>
        <taxon>Pedobacter</taxon>
    </lineage>
</organism>
<sequence>MNKADGWLILPMKTNPVFTKKKNILVLIGNERFRAFGNFSPAYVGFKLKLILPKRFSGWAVLN</sequence>
<proteinExistence type="predicted"/>
<gene>
    <name evidence="1" type="ORF">GCM10007422_40770</name>
    <name evidence="2" type="ORF">GGQ60_004364</name>
</gene>
<protein>
    <submittedName>
        <fullName evidence="2">Uncharacterized protein</fullName>
    </submittedName>
</protein>
<evidence type="ECO:0000313" key="4">
    <source>
        <dbReference type="Proteomes" id="UP000642938"/>
    </source>
</evidence>
<reference evidence="2 3" key="3">
    <citation type="submission" date="2020-08" db="EMBL/GenBank/DDBJ databases">
        <title>Genomic Encyclopedia of Type Strains, Phase IV (KMG-IV): sequencing the most valuable type-strain genomes for metagenomic binning, comparative biology and taxonomic classification.</title>
        <authorList>
            <person name="Goeker M."/>
        </authorList>
    </citation>
    <scope>NUCLEOTIDE SEQUENCE [LARGE SCALE GENOMIC DNA]</scope>
    <source>
        <strain evidence="2 3">DSM 100774</strain>
    </source>
</reference>
<reference evidence="4" key="2">
    <citation type="journal article" date="2019" name="Int. J. Syst. Evol. Microbiol.">
        <title>The Global Catalogue of Microorganisms (GCM) 10K type strain sequencing project: providing services to taxonomists for standard genome sequencing and annotation.</title>
        <authorList>
            <consortium name="The Broad Institute Genomics Platform"/>
            <consortium name="The Broad Institute Genome Sequencing Center for Infectious Disease"/>
            <person name="Wu L."/>
            <person name="Ma J."/>
        </authorList>
    </citation>
    <scope>NUCLEOTIDE SEQUENCE [LARGE SCALE GENOMIC DNA]</scope>
    <source>
        <strain evidence="4">CGMCC 1.15287</strain>
    </source>
</reference>
<comment type="caution">
    <text evidence="2">The sequence shown here is derived from an EMBL/GenBank/DDBJ whole genome shotgun (WGS) entry which is preliminary data.</text>
</comment>
<dbReference type="EMBL" id="JACIEF010000004">
    <property type="protein sequence ID" value="MBB4110336.1"/>
    <property type="molecule type" value="Genomic_DNA"/>
</dbReference>
<keyword evidence="4" id="KW-1185">Reference proteome</keyword>
<accession>A0A7W6KEG6</accession>
<evidence type="ECO:0000313" key="2">
    <source>
        <dbReference type="EMBL" id="MBB4110336.1"/>
    </source>
</evidence>
<evidence type="ECO:0000313" key="1">
    <source>
        <dbReference type="EMBL" id="GGH17364.1"/>
    </source>
</evidence>
<dbReference type="EMBL" id="BMHZ01000004">
    <property type="protein sequence ID" value="GGH17364.1"/>
    <property type="molecule type" value="Genomic_DNA"/>
</dbReference>
<dbReference type="RefSeq" id="WP_183768069.1">
    <property type="nucleotide sequence ID" value="NZ_BMHZ01000004.1"/>
</dbReference>
<reference evidence="1" key="1">
    <citation type="journal article" date="2014" name="Int. J. Syst. Evol. Microbiol.">
        <title>Complete genome of a new Firmicutes species belonging to the dominant human colonic microbiota ('Ruminococcus bicirculans') reveals two chromosomes and a selective capacity to utilize plant glucans.</title>
        <authorList>
            <consortium name="NISC Comparative Sequencing Program"/>
            <person name="Wegmann U."/>
            <person name="Louis P."/>
            <person name="Goesmann A."/>
            <person name="Henrissat B."/>
            <person name="Duncan S.H."/>
            <person name="Flint H.J."/>
        </authorList>
    </citation>
    <scope>NUCLEOTIDE SEQUENCE</scope>
    <source>
        <strain evidence="1">CGMCC 1.15287</strain>
    </source>
</reference>
<name>A0A7W6KEG6_9SPHI</name>
<dbReference type="Proteomes" id="UP000532273">
    <property type="component" value="Unassembled WGS sequence"/>
</dbReference>